<feature type="repeat" description="TPR" evidence="3">
    <location>
        <begin position="1210"/>
        <end position="1243"/>
    </location>
</feature>
<protein>
    <submittedName>
        <fullName evidence="5">Lipoprotein NlpI</fullName>
    </submittedName>
</protein>
<feature type="region of interest" description="Disordered" evidence="4">
    <location>
        <begin position="1626"/>
        <end position="1653"/>
    </location>
</feature>
<dbReference type="InterPro" id="IPR011990">
    <property type="entry name" value="TPR-like_helical_dom_sf"/>
</dbReference>
<feature type="repeat" description="TPR" evidence="3">
    <location>
        <begin position="309"/>
        <end position="342"/>
    </location>
</feature>
<evidence type="ECO:0000256" key="3">
    <source>
        <dbReference type="PROSITE-ProRule" id="PRU00339"/>
    </source>
</evidence>
<dbReference type="EMBL" id="CCSB01000002">
    <property type="protein sequence ID" value="CDZ77353.1"/>
    <property type="molecule type" value="Genomic_DNA"/>
</dbReference>
<feature type="compositionally biased region" description="Low complexity" evidence="4">
    <location>
        <begin position="19"/>
        <end position="28"/>
    </location>
</feature>
<feature type="repeat" description="TPR" evidence="3">
    <location>
        <begin position="209"/>
        <end position="242"/>
    </location>
</feature>
<dbReference type="Gene3D" id="1.25.40.10">
    <property type="entry name" value="Tetratricopeptide repeat domain"/>
    <property type="match status" value="8"/>
</dbReference>
<dbReference type="PROSITE" id="PS50005">
    <property type="entry name" value="TPR"/>
    <property type="match status" value="7"/>
</dbReference>
<dbReference type="RefSeq" id="WP_043873905.1">
    <property type="nucleotide sequence ID" value="NZ_CCVW01000002.1"/>
</dbReference>
<feature type="compositionally biased region" description="Basic and acidic residues" evidence="4">
    <location>
        <begin position="1644"/>
        <end position="1653"/>
    </location>
</feature>
<dbReference type="PANTHER" id="PTHR44858">
    <property type="entry name" value="TETRATRICOPEPTIDE REPEAT PROTEIN 6"/>
    <property type="match status" value="1"/>
</dbReference>
<feature type="repeat" description="TPR" evidence="3">
    <location>
        <begin position="343"/>
        <end position="376"/>
    </location>
</feature>
<sequence>MRRNASTSKQTAKKRRLNLPTTGQQQAPTAAQLGIQPGEATTVQGDPVFVAIPVAQQPTPVFVATPVAQQPTPVFTAPQVAQQAAITRPQTYTNTVPQQADFISPSNYEALMQQIDGMLQSRNLDQALTLINQLFLKSPTNFSLLHRRATVYSMQGKWYEAEKDLTVLIAAYPQNAGYLSRRGLAYRLQEKFADAEKDYTSLLDIASDSDTIFRRGEVYLMQGKYSEAEHDLNRALHLGNDRALVLRGDLYRQMGKWQEAEDDLNQCLLRNPGSSLALVTRGDVYRRQGRLQEAEKDLTQALATAPTDEQALSWRGDVYRRQGKWQEAEKDFNQALRIDPANDFALLRRGHVYCMQNKWQEAEKDFTAVLRANPQNTYALSWRAEVYYRQELLLEAEQDLTQILRLEPANDFALLRRADVYCKQGIVYLAKQDLNRALDLCPTNDFALLQRAKLYHLADKLNEAQEEYKLAISYNKDNEYSTWGRLNFTWDTGGFLDAISHNLYTVIGPLTNFSSFISRESSTCLYHLNRDSADFSQLSFFSYPGSKSVLMSEYEIHRLEGLFFNNELSLQKKGFSLDTNTPENLVAHSKAQNKRVDYASKLERLRYLHAALQYQPGYLPALLARLEIWIQLGHQKEAFVDLNEILKQDPNHSTALALKARLYLMRNNPDDLENAEGELQNAFENDSDNAAAWAVKGHLCIRKKCFEEARQALTSALAKDPLNDYTLGLRGRALYHLDHFDEAEKDFQHALLVNPKNKNALQGLLKMYCSRESWSAAINIANQLIEYGHSSKALQLRSQAYYKLGKLEDALRDLKQLLFTKDYDWEDLLRTALIYFEQGELEDAKFLVFRSLARNPNATPTLWLSYKISCAQNQFQTATETIFTLMRTNKDSSNFLQSHDLDPVILGDIYYQQGNWSESEQMLTRVIDSSLNEKEKSYALTKRGLIYNKHYQSQMAEQDLLLAYTLDSENELALENLVQLYSSQNRWSDAEDILTKQLASNPEDVLGLQFRSKIYYNQGKLLEAIKDLHKLRYTDAKAETLTEALTLLARSYYDLHRLSPTDAVINYDDLEEDDDFSGDEELIQSNIEKQQENALQRAERYIKEALPYKLANETALVLYYKILRLQNKLPQAKEVLITLIRINPSFPLTLEMLEIQPGDTIAQMIRGQIFYHQDKWSEAEQDFHQVLSHLSKHAPQGIGEQDTLLNPSEEEVYLNRADVYVKQNRLFDALWDLQRVLTINPQNDLALTKQGEIFSKQKKWVEAEFKINQALAINPQNYAAWQQRIYINNAQEAQKKSDPLQEPSQVSESKFAKTEQGLLQLQELAPENLSLYQAQAFLQFKQGKFSEAEENLKRLILSGNPKYKIQALIILVDVYMKQEKWPQAQEVLAQALLLSPQNHSLTLKRALLYGLSDRWQAAVRDATQVLHADPACELALEIRSIGYLNIARDCLMEAKWANKNLPGIAVNKVDIVKNAEKAEHDLKQLLRLHPNNEETLLHLKQAYAFQGLPQNYGSQRTTSNNLGLQALTGLKTSDPLYKLLQLAQGYRETGQHDLAIICEDKAHQLQLANGKGVPSLQTFGKWAFFEHEKNIARQKDVPKSKWGAQAIQENLQTNGITRQTLEAMNGKRASWEPKDSVFDQLDEMEGRNTRPRR</sequence>
<proteinExistence type="predicted"/>
<feature type="repeat" description="TPR" evidence="3">
    <location>
        <begin position="275"/>
        <end position="308"/>
    </location>
</feature>
<dbReference type="PANTHER" id="PTHR44858:SF1">
    <property type="entry name" value="UDP-N-ACETYLGLUCOSAMINE--PEPTIDE N-ACETYLGLUCOSAMINYLTRANSFERASE SPINDLY-RELATED"/>
    <property type="match status" value="1"/>
</dbReference>
<dbReference type="PROSITE" id="PS50293">
    <property type="entry name" value="TPR_REGION"/>
    <property type="match status" value="1"/>
</dbReference>
<evidence type="ECO:0000256" key="1">
    <source>
        <dbReference type="ARBA" id="ARBA00022737"/>
    </source>
</evidence>
<feature type="region of interest" description="Disordered" evidence="4">
    <location>
        <begin position="1"/>
        <end position="28"/>
    </location>
</feature>
<keyword evidence="5" id="KW-0449">Lipoprotein</keyword>
<keyword evidence="6" id="KW-1185">Reference proteome</keyword>
<dbReference type="InterPro" id="IPR019734">
    <property type="entry name" value="TPR_rpt"/>
</dbReference>
<dbReference type="Pfam" id="PF13176">
    <property type="entry name" value="TPR_7"/>
    <property type="match status" value="1"/>
</dbReference>
<dbReference type="OrthoDB" id="9766710at2"/>
<dbReference type="SUPFAM" id="SSF48452">
    <property type="entry name" value="TPR-like"/>
    <property type="match status" value="7"/>
</dbReference>
<accession>A0A078KZX3</accession>
<feature type="repeat" description="TPR" evidence="3">
    <location>
        <begin position="724"/>
        <end position="757"/>
    </location>
</feature>
<dbReference type="eggNOG" id="COG0457">
    <property type="taxonomic scope" value="Bacteria"/>
</dbReference>
<dbReference type="SMART" id="SM00028">
    <property type="entry name" value="TPR"/>
    <property type="match status" value="25"/>
</dbReference>
<feature type="repeat" description="TPR" evidence="3">
    <location>
        <begin position="1365"/>
        <end position="1398"/>
    </location>
</feature>
<keyword evidence="2 3" id="KW-0802">TPR repeat</keyword>
<dbReference type="Pfam" id="PF13432">
    <property type="entry name" value="TPR_16"/>
    <property type="match status" value="5"/>
</dbReference>
<reference evidence="5 6" key="1">
    <citation type="submission" date="2014-06" db="EMBL/GenBank/DDBJ databases">
        <authorList>
            <person name="Urmite Genomes Urmite Genomes"/>
        </authorList>
    </citation>
    <scope>NUCLEOTIDE SEQUENCE [LARGE SCALE GENOMIC DNA]</scope>
</reference>
<evidence type="ECO:0000313" key="5">
    <source>
        <dbReference type="EMBL" id="CDZ77353.1"/>
    </source>
</evidence>
<dbReference type="InterPro" id="IPR050498">
    <property type="entry name" value="Ycf3"/>
</dbReference>
<gene>
    <name evidence="5" type="ORF">BN59_01636</name>
</gene>
<dbReference type="Proteomes" id="UP000044071">
    <property type="component" value="Unassembled WGS sequence"/>
</dbReference>
<name>A0A078KZX3_9GAMM</name>
<evidence type="ECO:0000256" key="4">
    <source>
        <dbReference type="SAM" id="MobiDB-lite"/>
    </source>
</evidence>
<evidence type="ECO:0000256" key="2">
    <source>
        <dbReference type="ARBA" id="ARBA00022803"/>
    </source>
</evidence>
<evidence type="ECO:0000313" key="6">
    <source>
        <dbReference type="Proteomes" id="UP000044071"/>
    </source>
</evidence>
<feature type="compositionally biased region" description="Polar residues" evidence="4">
    <location>
        <begin position="1"/>
        <end position="10"/>
    </location>
</feature>
<keyword evidence="1" id="KW-0677">Repeat</keyword>
<dbReference type="STRING" id="1034943.BN59_01636"/>
<organism evidence="5 6">
    <name type="scientific">Legionella massiliensis</name>
    <dbReference type="NCBI Taxonomy" id="1034943"/>
    <lineage>
        <taxon>Bacteria</taxon>
        <taxon>Pseudomonadati</taxon>
        <taxon>Pseudomonadota</taxon>
        <taxon>Gammaproteobacteria</taxon>
        <taxon>Legionellales</taxon>
        <taxon>Legionellaceae</taxon>
        <taxon>Legionella</taxon>
    </lineage>
</organism>